<evidence type="ECO:0000313" key="1">
    <source>
        <dbReference type="EMBL" id="MCH79358.1"/>
    </source>
</evidence>
<proteinExistence type="predicted"/>
<keyword evidence="2" id="KW-1185">Reference proteome</keyword>
<organism evidence="1 2">
    <name type="scientific">Trifolium medium</name>
    <dbReference type="NCBI Taxonomy" id="97028"/>
    <lineage>
        <taxon>Eukaryota</taxon>
        <taxon>Viridiplantae</taxon>
        <taxon>Streptophyta</taxon>
        <taxon>Embryophyta</taxon>
        <taxon>Tracheophyta</taxon>
        <taxon>Spermatophyta</taxon>
        <taxon>Magnoliopsida</taxon>
        <taxon>eudicotyledons</taxon>
        <taxon>Gunneridae</taxon>
        <taxon>Pentapetalae</taxon>
        <taxon>rosids</taxon>
        <taxon>fabids</taxon>
        <taxon>Fabales</taxon>
        <taxon>Fabaceae</taxon>
        <taxon>Papilionoideae</taxon>
        <taxon>50 kb inversion clade</taxon>
        <taxon>NPAAA clade</taxon>
        <taxon>Hologalegina</taxon>
        <taxon>IRL clade</taxon>
        <taxon>Trifolieae</taxon>
        <taxon>Trifolium</taxon>
    </lineage>
</organism>
<gene>
    <name evidence="1" type="ORF">A2U01_0000107</name>
</gene>
<evidence type="ECO:0000313" key="2">
    <source>
        <dbReference type="Proteomes" id="UP000265520"/>
    </source>
</evidence>
<sequence>MITSEPLNTSEYSVDIYPSSRIDEELLQDLVNICRLGEKGFRIPTDRETLYEVLEYPLDDEILKNIYISGFSTPLENLKVMMQLVDARREKAQVALPL</sequence>
<comment type="caution">
    <text evidence="1">The sequence shown here is derived from an EMBL/GenBank/DDBJ whole genome shotgun (WGS) entry which is preliminary data.</text>
</comment>
<dbReference type="Proteomes" id="UP000265520">
    <property type="component" value="Unassembled WGS sequence"/>
</dbReference>
<reference evidence="1 2" key="1">
    <citation type="journal article" date="2018" name="Front. Plant Sci.">
        <title>Red Clover (Trifolium pratense) and Zigzag Clover (T. medium) - A Picture of Genomic Similarities and Differences.</title>
        <authorList>
            <person name="Dluhosova J."/>
            <person name="Istvanek J."/>
            <person name="Nedelnik J."/>
            <person name="Repkova J."/>
        </authorList>
    </citation>
    <scope>NUCLEOTIDE SEQUENCE [LARGE SCALE GENOMIC DNA]</scope>
    <source>
        <strain evidence="2">cv. 10/8</strain>
        <tissue evidence="1">Leaf</tissue>
    </source>
</reference>
<dbReference type="AlphaFoldDB" id="A0A392LWM1"/>
<accession>A0A392LWM1</accession>
<name>A0A392LWM1_9FABA</name>
<protein>
    <submittedName>
        <fullName evidence="1">Putative mitochondrial intermediate peptidase</fullName>
    </submittedName>
</protein>
<dbReference type="EMBL" id="LXQA010000065">
    <property type="protein sequence ID" value="MCH79358.1"/>
    <property type="molecule type" value="Genomic_DNA"/>
</dbReference>